<dbReference type="Gene3D" id="3.30.300.30">
    <property type="match status" value="1"/>
</dbReference>
<dbReference type="CDD" id="cd04433">
    <property type="entry name" value="AFD_class_I"/>
    <property type="match status" value="1"/>
</dbReference>
<proteinExistence type="predicted"/>
<dbReference type="InterPro" id="IPR000873">
    <property type="entry name" value="AMP-dep_synth/lig_dom"/>
</dbReference>
<dbReference type="InterPro" id="IPR045851">
    <property type="entry name" value="AMP-bd_C_sf"/>
</dbReference>
<evidence type="ECO:0000313" key="3">
    <source>
        <dbReference type="EMBL" id="QJW85170.1"/>
    </source>
</evidence>
<dbReference type="GO" id="GO:0016874">
    <property type="term" value="F:ligase activity"/>
    <property type="evidence" value="ECO:0007669"/>
    <property type="project" value="UniProtKB-KW"/>
</dbReference>
<feature type="domain" description="AMP-dependent synthetase/ligase" evidence="1">
    <location>
        <begin position="9"/>
        <end position="160"/>
    </location>
</feature>
<gene>
    <name evidence="3" type="ORF">HK414_22210</name>
</gene>
<dbReference type="PANTHER" id="PTHR43767:SF1">
    <property type="entry name" value="NONRIBOSOMAL PEPTIDE SYNTHASE PES1 (EUROFUNG)-RELATED"/>
    <property type="match status" value="1"/>
</dbReference>
<dbReference type="Pfam" id="PF00501">
    <property type="entry name" value="AMP-binding"/>
    <property type="match status" value="1"/>
</dbReference>
<reference evidence="3 4" key="2">
    <citation type="submission" date="2020-05" db="EMBL/GenBank/DDBJ databases">
        <authorList>
            <person name="Khan S.A."/>
            <person name="Jeon C.O."/>
            <person name="Chun B.H."/>
        </authorList>
    </citation>
    <scope>NUCLEOTIDE SEQUENCE [LARGE SCALE GENOMIC DNA]</scope>
    <source>
        <strain evidence="3 4">H242</strain>
    </source>
</reference>
<accession>A0ABX6P500</accession>
<dbReference type="InterPro" id="IPR050237">
    <property type="entry name" value="ATP-dep_AMP-bd_enzyme"/>
</dbReference>
<sequence>MPHGIGGAVIRHVALGGKVVVVDGADMATICDRLEQEPISNLIFFPGMVEQAIAFLRERKPKVRRIKKFGALADLFNPKHIAELTRLLGVPYTNTFGSTETGMAPASAGTLAAGVVPADFGKSDSALCEVRLFAADGREAATGEIGELAMRGPTLFSGYWGAAEATRAAFAGGWYRSGDMFRRRADGRLDYVDRLKYLIKSGGENIYPAEIERVLVTHPGVEEAVAIRRPDAKWGEVPVAVVVARGAAPPASELEALCRANLAPFKCPKQIFFVGQQQLPRNTTGKVMRGELEQWVLAQP</sequence>
<dbReference type="Gene3D" id="3.40.50.12780">
    <property type="entry name" value="N-terminal domain of ligase-like"/>
    <property type="match status" value="1"/>
</dbReference>
<dbReference type="InterPro" id="IPR025110">
    <property type="entry name" value="AMP-bd_C"/>
</dbReference>
<evidence type="ECO:0000313" key="4">
    <source>
        <dbReference type="Proteomes" id="UP000500826"/>
    </source>
</evidence>
<dbReference type="EMBL" id="CP053418">
    <property type="protein sequence ID" value="QJW85170.1"/>
    <property type="molecule type" value="Genomic_DNA"/>
</dbReference>
<name>A0ABX6P500_9BURK</name>
<evidence type="ECO:0000259" key="1">
    <source>
        <dbReference type="Pfam" id="PF00501"/>
    </source>
</evidence>
<dbReference type="Pfam" id="PF13193">
    <property type="entry name" value="AMP-binding_C"/>
    <property type="match status" value="1"/>
</dbReference>
<keyword evidence="3" id="KW-0436">Ligase</keyword>
<dbReference type="PANTHER" id="PTHR43767">
    <property type="entry name" value="LONG-CHAIN-FATTY-ACID--COA LIGASE"/>
    <property type="match status" value="1"/>
</dbReference>
<dbReference type="SUPFAM" id="SSF56801">
    <property type="entry name" value="Acetyl-CoA synthetase-like"/>
    <property type="match status" value="1"/>
</dbReference>
<dbReference type="Proteomes" id="UP000500826">
    <property type="component" value="Chromosome"/>
</dbReference>
<evidence type="ECO:0000259" key="2">
    <source>
        <dbReference type="Pfam" id="PF13193"/>
    </source>
</evidence>
<reference evidence="3 4" key="1">
    <citation type="submission" date="2020-05" db="EMBL/GenBank/DDBJ databases">
        <title>Ramlibacter rhizophilus sp. nov., isolated from rhizosphere soil of national flower Mugunghwa from South Korea.</title>
        <authorList>
            <person name="Zheng-Fei Y."/>
            <person name="Huan T."/>
        </authorList>
    </citation>
    <scope>NUCLEOTIDE SEQUENCE [LARGE SCALE GENOMIC DNA]</scope>
    <source>
        <strain evidence="3 4">H242</strain>
    </source>
</reference>
<feature type="domain" description="AMP-binding enzyme C-terminal" evidence="2">
    <location>
        <begin position="210"/>
        <end position="286"/>
    </location>
</feature>
<organism evidence="3 4">
    <name type="scientific">Ramlibacter terrae</name>
    <dbReference type="NCBI Taxonomy" id="2732511"/>
    <lineage>
        <taxon>Bacteria</taxon>
        <taxon>Pseudomonadati</taxon>
        <taxon>Pseudomonadota</taxon>
        <taxon>Betaproteobacteria</taxon>
        <taxon>Burkholderiales</taxon>
        <taxon>Comamonadaceae</taxon>
        <taxon>Ramlibacter</taxon>
    </lineage>
</organism>
<dbReference type="InterPro" id="IPR042099">
    <property type="entry name" value="ANL_N_sf"/>
</dbReference>
<protein>
    <submittedName>
        <fullName evidence="3">Long-chain fatty acid--CoA ligase</fullName>
    </submittedName>
</protein>
<keyword evidence="4" id="KW-1185">Reference proteome</keyword>